<dbReference type="GO" id="GO:0043328">
    <property type="term" value="P:protein transport to vacuole involved in ubiquitin-dependent protein catabolic process via the multivesicular body sorting pathway"/>
    <property type="evidence" value="ECO:0007669"/>
    <property type="project" value="UniProtKB-UniRule"/>
</dbReference>
<dbReference type="SUPFAM" id="SSF50729">
    <property type="entry name" value="PH domain-like"/>
    <property type="match status" value="1"/>
</dbReference>
<evidence type="ECO:0000256" key="3">
    <source>
        <dbReference type="ARBA" id="ARBA00022448"/>
    </source>
</evidence>
<reference evidence="9" key="1">
    <citation type="submission" date="2009-03" db="EMBL/GenBank/DDBJ databases">
        <title>Caligus clemensi ESTs and full-length cDNAs.</title>
        <authorList>
            <person name="Yasuike M."/>
            <person name="von Schalburg K."/>
            <person name="Cooper G."/>
            <person name="Leong J."/>
            <person name="Jones S.R.M."/>
            <person name="Koop B.F."/>
        </authorList>
    </citation>
    <scope>NUCLEOTIDE SEQUENCE</scope>
    <source>
        <tissue evidence="9">Whole</tissue>
    </source>
</reference>
<dbReference type="GO" id="GO:0000814">
    <property type="term" value="C:ESCRT II complex"/>
    <property type="evidence" value="ECO:0007669"/>
    <property type="project" value="UniProtKB-UniRule"/>
</dbReference>
<dbReference type="InterPro" id="IPR036390">
    <property type="entry name" value="WH_DNA-bd_sf"/>
</dbReference>
<dbReference type="InterPro" id="IPR037855">
    <property type="entry name" value="Vps36"/>
</dbReference>
<dbReference type="Pfam" id="PF04157">
    <property type="entry name" value="EAP30"/>
    <property type="match status" value="1"/>
</dbReference>
<gene>
    <name evidence="9" type="primary">VPS36</name>
</gene>
<dbReference type="InterPro" id="IPR021648">
    <property type="entry name" value="GLUE_dom"/>
</dbReference>
<dbReference type="GO" id="GO:0043130">
    <property type="term" value="F:ubiquitin binding"/>
    <property type="evidence" value="ECO:0007669"/>
    <property type="project" value="UniProtKB-UniRule"/>
</dbReference>
<dbReference type="InterPro" id="IPR036388">
    <property type="entry name" value="WH-like_DNA-bd_sf"/>
</dbReference>
<organism evidence="9">
    <name type="scientific">Caligus clemensi</name>
    <name type="common">Sea louse</name>
    <dbReference type="NCBI Taxonomy" id="344056"/>
    <lineage>
        <taxon>Eukaryota</taxon>
        <taxon>Metazoa</taxon>
        <taxon>Ecdysozoa</taxon>
        <taxon>Arthropoda</taxon>
        <taxon>Crustacea</taxon>
        <taxon>Multicrustacea</taxon>
        <taxon>Hexanauplia</taxon>
        <taxon>Copepoda</taxon>
        <taxon>Siphonostomatoida</taxon>
        <taxon>Caligidae</taxon>
        <taxon>Caligus</taxon>
    </lineage>
</organism>
<keyword evidence="7" id="KW-0967">Endosome</keyword>
<dbReference type="FunFam" id="1.10.10.10:FF:000416">
    <property type="entry name" value="Vacuolar protein-sorting-associated protein 36"/>
    <property type="match status" value="1"/>
</dbReference>
<comment type="function">
    <text evidence="7">Component of the ESCRT-II complex (endosomal sorting complex required for transport II), which is required for multivesicular body (MVB) formation and sorting of endosomal cargo proteins into MVBs.</text>
</comment>
<dbReference type="InterPro" id="IPR040608">
    <property type="entry name" value="Snf8/Vps36"/>
</dbReference>
<dbReference type="EMBL" id="BT081098">
    <property type="protein sequence ID" value="ACO15522.1"/>
    <property type="molecule type" value="mRNA"/>
</dbReference>
<comment type="subunit">
    <text evidence="7">Component of the endosomal sorting complex required for transport II (ESCRT-II).</text>
</comment>
<evidence type="ECO:0000256" key="5">
    <source>
        <dbReference type="ARBA" id="ARBA00022927"/>
    </source>
</evidence>
<dbReference type="Gene3D" id="6.10.140.260">
    <property type="match status" value="1"/>
</dbReference>
<sequence length="380" mass="42552">MNRFYYGQKGSQEPGEFLLCEQDGVYLYHGSDKSRFKDSNLKLTSHRLIWGDDCLTLDLGSIMLANEEEASRFSLRSHKIALQLLPPNRNTELSEEFSDGQDTVKLSFHNGGMKDFYSKLMTALTQQQWLISTATQVSRKNIPAKKIRSGIGGIEKSIALRAKERDTTISKAFQDLDQLMEMAKPMVSLAKSISAKLREKQGDITEDETLQFKSYLLSLGIADPVTRESRGSGAKYLIQLAKEIFTILEKPMKDAGGTITLTDAFCRVNRARGMELLSPEDLVSACNMMAEAKVPLTLKRFDSGLSVLVINDDIEDTQKDTLALVEKHTSLSSEELSRLISLSVVLSRERLLSAERAGLLCRDDSVEGLKFYPNRFLLET</sequence>
<evidence type="ECO:0000256" key="1">
    <source>
        <dbReference type="ARBA" id="ARBA00009697"/>
    </source>
</evidence>
<feature type="domain" description="GLUE N-terminal" evidence="8">
    <location>
        <begin position="1"/>
        <end position="136"/>
    </location>
</feature>
<dbReference type="Pfam" id="PF11605">
    <property type="entry name" value="Vps36_ESCRT-II"/>
    <property type="match status" value="1"/>
</dbReference>
<comment type="similarity">
    <text evidence="1 7">Belongs to the VPS36 family.</text>
</comment>
<dbReference type="PANTHER" id="PTHR13128">
    <property type="entry name" value="VACUOLAR PROTEIN-SORTING-ASSOCIATED PROTEIN 36"/>
    <property type="match status" value="1"/>
</dbReference>
<dbReference type="InterPro" id="IPR011993">
    <property type="entry name" value="PH-like_dom_sf"/>
</dbReference>
<evidence type="ECO:0000256" key="6">
    <source>
        <dbReference type="ARBA" id="ARBA00030114"/>
    </source>
</evidence>
<evidence type="ECO:0000259" key="8">
    <source>
        <dbReference type="PROSITE" id="PS51495"/>
    </source>
</evidence>
<protein>
    <recommendedName>
        <fullName evidence="2 7">Vacuolar protein-sorting-associated protein 36</fullName>
    </recommendedName>
    <alternativeName>
        <fullName evidence="6 7">ESCRT-II complex subunit VPS36</fullName>
    </alternativeName>
</protein>
<dbReference type="Gene3D" id="2.30.29.30">
    <property type="entry name" value="Pleckstrin-homology domain (PH domain)/Phosphotyrosine-binding domain (PTB)"/>
    <property type="match status" value="1"/>
</dbReference>
<dbReference type="GO" id="GO:0032266">
    <property type="term" value="F:phosphatidylinositol-3-phosphate binding"/>
    <property type="evidence" value="ECO:0007669"/>
    <property type="project" value="UniProtKB-UniRule"/>
</dbReference>
<keyword evidence="5 7" id="KW-0653">Protein transport</keyword>
<dbReference type="GO" id="GO:0031902">
    <property type="term" value="C:late endosome membrane"/>
    <property type="evidence" value="ECO:0007669"/>
    <property type="project" value="UniProtKB-UniRule"/>
</dbReference>
<accession>C1C2L9</accession>
<dbReference type="Gene3D" id="1.10.10.10">
    <property type="entry name" value="Winged helix-like DNA-binding domain superfamily/Winged helix DNA-binding domain"/>
    <property type="match status" value="2"/>
</dbReference>
<evidence type="ECO:0000313" key="9">
    <source>
        <dbReference type="EMBL" id="ACO15522.1"/>
    </source>
</evidence>
<dbReference type="PANTHER" id="PTHR13128:SF12">
    <property type="entry name" value="VACUOLAR PROTEIN-SORTING-ASSOCIATED PROTEIN 36"/>
    <property type="match status" value="1"/>
</dbReference>
<evidence type="ECO:0000256" key="2">
    <source>
        <dbReference type="ARBA" id="ARBA00017953"/>
    </source>
</evidence>
<evidence type="ECO:0000256" key="4">
    <source>
        <dbReference type="ARBA" id="ARBA00022490"/>
    </source>
</evidence>
<proteinExistence type="evidence at transcript level"/>
<dbReference type="PROSITE" id="PS51495">
    <property type="entry name" value="GLUE"/>
    <property type="match status" value="1"/>
</dbReference>
<comment type="subcellular location">
    <subcellularLocation>
        <location evidence="7">Cytoplasm</location>
    </subcellularLocation>
    <subcellularLocation>
        <location evidence="7">Endosome</location>
    </subcellularLocation>
</comment>
<keyword evidence="4 7" id="KW-0963">Cytoplasm</keyword>
<dbReference type="SUPFAM" id="SSF46785">
    <property type="entry name" value="Winged helix' DNA-binding domain"/>
    <property type="match status" value="2"/>
</dbReference>
<keyword evidence="3 7" id="KW-0813">Transport</keyword>
<dbReference type="AlphaFoldDB" id="C1C2L9"/>
<name>C1C2L9_CALCM</name>
<evidence type="ECO:0000256" key="7">
    <source>
        <dbReference type="RuleBase" id="RU367095"/>
    </source>
</evidence>